<dbReference type="EMBL" id="CAJNOC010000104">
    <property type="protein sequence ID" value="CAF0715286.1"/>
    <property type="molecule type" value="Genomic_DNA"/>
</dbReference>
<evidence type="ECO:0000313" key="3">
    <source>
        <dbReference type="Proteomes" id="UP000663879"/>
    </source>
</evidence>
<evidence type="ECO:0000256" key="1">
    <source>
        <dbReference type="SAM" id="MobiDB-lite"/>
    </source>
</evidence>
<feature type="compositionally biased region" description="Acidic residues" evidence="1">
    <location>
        <begin position="205"/>
        <end position="220"/>
    </location>
</feature>
<feature type="non-terminal residue" evidence="2">
    <location>
        <position position="1"/>
    </location>
</feature>
<sequence>KRIKIKHDSFTNEKTPNELEILGNDIFETADYSETNPIVLNEAESNIETPHSELNIESERIENQNFNVRSSNDSIILDLPKSYSSHKCCSICYKNNLYAKLHVIPSEAGVQTMISKSIFIPDQCRTCHTHLQGNRFIKEAFDLIVSFKNEKKWTNHYDNDHERTQNRVEGDNNRMKLFCGAANPSINKALRLLQQYESPSKLVDTDESDEEIDDDDDSDNTDSYREYFVEVEEATHQVTGTLLRFDRAVENIEVDDVVTQKEKKGKCRICNKEFIRLKTIMSRIHKQ</sequence>
<evidence type="ECO:0000313" key="2">
    <source>
        <dbReference type="EMBL" id="CAF0715286.1"/>
    </source>
</evidence>
<reference evidence="2" key="1">
    <citation type="submission" date="2021-02" db="EMBL/GenBank/DDBJ databases">
        <authorList>
            <person name="Nowell W R."/>
        </authorList>
    </citation>
    <scope>NUCLEOTIDE SEQUENCE</scope>
    <source>
        <strain evidence="2">Ploen Becks lab</strain>
    </source>
</reference>
<keyword evidence="3" id="KW-1185">Reference proteome</keyword>
<comment type="caution">
    <text evidence="2">The sequence shown here is derived from an EMBL/GenBank/DDBJ whole genome shotgun (WGS) entry which is preliminary data.</text>
</comment>
<proteinExistence type="predicted"/>
<gene>
    <name evidence="2" type="ORF">OXX778_LOCUS1565</name>
</gene>
<dbReference type="AlphaFoldDB" id="A0A813M294"/>
<accession>A0A813M294</accession>
<organism evidence="2 3">
    <name type="scientific">Brachionus calyciflorus</name>
    <dbReference type="NCBI Taxonomy" id="104777"/>
    <lineage>
        <taxon>Eukaryota</taxon>
        <taxon>Metazoa</taxon>
        <taxon>Spiralia</taxon>
        <taxon>Gnathifera</taxon>
        <taxon>Rotifera</taxon>
        <taxon>Eurotatoria</taxon>
        <taxon>Monogononta</taxon>
        <taxon>Pseudotrocha</taxon>
        <taxon>Ploima</taxon>
        <taxon>Brachionidae</taxon>
        <taxon>Brachionus</taxon>
    </lineage>
</organism>
<dbReference type="OrthoDB" id="10238822at2759"/>
<feature type="region of interest" description="Disordered" evidence="1">
    <location>
        <begin position="200"/>
        <end position="221"/>
    </location>
</feature>
<name>A0A813M294_9BILA</name>
<dbReference type="Proteomes" id="UP000663879">
    <property type="component" value="Unassembled WGS sequence"/>
</dbReference>
<protein>
    <submittedName>
        <fullName evidence="2">Uncharacterized protein</fullName>
    </submittedName>
</protein>